<keyword evidence="5 6" id="KW-0378">Hydrolase</keyword>
<keyword evidence="11" id="KW-1185">Reference proteome</keyword>
<dbReference type="GO" id="GO:0006508">
    <property type="term" value="P:proteolysis"/>
    <property type="evidence" value="ECO:0007669"/>
    <property type="project" value="UniProtKB-KW"/>
</dbReference>
<keyword evidence="4 6" id="KW-0479">Metal-binding</keyword>
<dbReference type="Pfam" id="PF00557">
    <property type="entry name" value="Peptidase_M24"/>
    <property type="match status" value="1"/>
</dbReference>
<organism evidence="10 11">
    <name type="scientific">Halostreptopolyspora alba</name>
    <dbReference type="NCBI Taxonomy" id="2487137"/>
    <lineage>
        <taxon>Bacteria</taxon>
        <taxon>Bacillati</taxon>
        <taxon>Actinomycetota</taxon>
        <taxon>Actinomycetes</taxon>
        <taxon>Streptosporangiales</taxon>
        <taxon>Nocardiopsidaceae</taxon>
        <taxon>Halostreptopolyspora</taxon>
    </lineage>
</organism>
<comment type="cofactor">
    <cofactor evidence="6">
        <name>Co(2+)</name>
        <dbReference type="ChEBI" id="CHEBI:48828"/>
    </cofactor>
    <cofactor evidence="6">
        <name>Zn(2+)</name>
        <dbReference type="ChEBI" id="CHEBI:29105"/>
    </cofactor>
    <cofactor evidence="6">
        <name>Mn(2+)</name>
        <dbReference type="ChEBI" id="CHEBI:29035"/>
    </cofactor>
    <cofactor evidence="6">
        <name>Fe(2+)</name>
        <dbReference type="ChEBI" id="CHEBI:29033"/>
    </cofactor>
    <text evidence="6">Binds 2 divalent metal cations per subunit. Has a high-affinity and a low affinity metal-binding site. The true nature of the physiological cofactor is under debate. The enzyme is active with cobalt, zinc, manganese or divalent iron ions. Most likely, methionine aminopeptidases function as mononuclear Fe(2+)-metalloproteases under physiological conditions, and the catalytically relevant metal-binding site has been assigned to the histidine-containing high-affinity site.</text>
</comment>
<dbReference type="HAMAP" id="MF_01974">
    <property type="entry name" value="MetAP_1"/>
    <property type="match status" value="1"/>
</dbReference>
<dbReference type="InterPro" id="IPR000994">
    <property type="entry name" value="Pept_M24"/>
</dbReference>
<dbReference type="InterPro" id="IPR002467">
    <property type="entry name" value="Pept_M24A_MAP1"/>
</dbReference>
<comment type="subunit">
    <text evidence="6">Monomer.</text>
</comment>
<dbReference type="CDD" id="cd01086">
    <property type="entry name" value="MetAP1"/>
    <property type="match status" value="1"/>
</dbReference>
<feature type="binding site" evidence="6">
    <location>
        <position position="181"/>
    </location>
    <ligand>
        <name>substrate</name>
    </ligand>
</feature>
<comment type="function">
    <text evidence="1 6">Removes the N-terminal methionine from nascent proteins. The N-terminal methionine is often cleaved when the second residue in the primary sequence is small and uncharged (Met-Ala-, Cys, Gly, Pro, Ser, Thr, or Val). Requires deformylation of the N(alpha)-formylated initiator methionine before it can be hydrolyzed.</text>
</comment>
<evidence type="ECO:0000256" key="6">
    <source>
        <dbReference type="HAMAP-Rule" id="MF_01974"/>
    </source>
</evidence>
<feature type="binding site" evidence="6">
    <location>
        <position position="111"/>
    </location>
    <ligand>
        <name>a divalent metal cation</name>
        <dbReference type="ChEBI" id="CHEBI:60240"/>
        <label>2</label>
        <note>catalytic</note>
    </ligand>
</feature>
<feature type="binding site" evidence="6">
    <location>
        <position position="207"/>
    </location>
    <ligand>
        <name>a divalent metal cation</name>
        <dbReference type="ChEBI" id="CHEBI:60240"/>
        <label>2</label>
        <note>catalytic</note>
    </ligand>
</feature>
<evidence type="ECO:0000256" key="1">
    <source>
        <dbReference type="ARBA" id="ARBA00002521"/>
    </source>
</evidence>
<feature type="binding site" evidence="6">
    <location>
        <position position="238"/>
    </location>
    <ligand>
        <name>a divalent metal cation</name>
        <dbReference type="ChEBI" id="CHEBI:60240"/>
        <label>2</label>
        <note>catalytic</note>
    </ligand>
</feature>
<evidence type="ECO:0000259" key="9">
    <source>
        <dbReference type="Pfam" id="PF00557"/>
    </source>
</evidence>
<reference evidence="10 11" key="1">
    <citation type="submission" date="2018-11" db="EMBL/GenBank/DDBJ databases">
        <title>The genome draft of YIM 96095.</title>
        <authorList>
            <person name="Tang S.-K."/>
            <person name="Chunyu W.-X."/>
            <person name="Feng Y.-Z."/>
        </authorList>
    </citation>
    <scope>NUCLEOTIDE SEQUENCE [LARGE SCALE GENOMIC DNA]</scope>
    <source>
        <strain evidence="10 11">YIM 96095</strain>
    </source>
</reference>
<feature type="binding site" evidence="6">
    <location>
        <position position="238"/>
    </location>
    <ligand>
        <name>a divalent metal cation</name>
        <dbReference type="ChEBI" id="CHEBI:60240"/>
        <label>1</label>
    </ligand>
</feature>
<dbReference type="SUPFAM" id="SSF55920">
    <property type="entry name" value="Creatinase/aminopeptidase"/>
    <property type="match status" value="1"/>
</dbReference>
<name>A0A3N0ED65_9ACTN</name>
<sequence length="254" mass="26152">MVELKTPAEIDAMRVAGRVVGRALAAVRERAVPGARLRDLDHTAAKVIADAGADPLFRGYHPDWAPIPFPATICASVNDAVLHGIPTDQRLHDGDVVSVDCGARLGGWCGDAATTFVVGEADPADTALVAAGERALRAGIKAARPGNTLGDVSAAIAESARGAGYGILDDHGGHGIGRTMHEAPYVPNEGRAGRGMKLRAGMVLAVEPVLTRGGDAAFTAPDGWTVHVADGSHGTHSEHTVAVTKSGPRVLTHQ</sequence>
<evidence type="ECO:0000256" key="4">
    <source>
        <dbReference type="ARBA" id="ARBA00022723"/>
    </source>
</evidence>
<evidence type="ECO:0000256" key="2">
    <source>
        <dbReference type="ARBA" id="ARBA00022438"/>
    </source>
</evidence>
<evidence type="ECO:0000256" key="3">
    <source>
        <dbReference type="ARBA" id="ARBA00022670"/>
    </source>
</evidence>
<accession>A0A3N0ED65</accession>
<dbReference type="PRINTS" id="PR00599">
    <property type="entry name" value="MAPEPTIDASE"/>
</dbReference>
<evidence type="ECO:0000313" key="10">
    <source>
        <dbReference type="EMBL" id="RNL85764.1"/>
    </source>
</evidence>
<gene>
    <name evidence="6 10" type="primary">map</name>
    <name evidence="10" type="ORF">EFW17_07300</name>
</gene>
<comment type="caution">
    <text evidence="10">The sequence shown here is derived from an EMBL/GenBank/DDBJ whole genome shotgun (WGS) entry which is preliminary data.</text>
</comment>
<evidence type="ECO:0000256" key="8">
    <source>
        <dbReference type="SAM" id="MobiDB-lite"/>
    </source>
</evidence>
<dbReference type="GO" id="GO:0005829">
    <property type="term" value="C:cytosol"/>
    <property type="evidence" value="ECO:0007669"/>
    <property type="project" value="TreeGrafter"/>
</dbReference>
<comment type="similarity">
    <text evidence="6">Belongs to the peptidase M24A family. Methionine aminopeptidase type 1 subfamily.</text>
</comment>
<dbReference type="PANTHER" id="PTHR43330:SF27">
    <property type="entry name" value="METHIONINE AMINOPEPTIDASE"/>
    <property type="match status" value="1"/>
</dbReference>
<keyword evidence="2 6" id="KW-0031">Aminopeptidase</keyword>
<evidence type="ECO:0000313" key="11">
    <source>
        <dbReference type="Proteomes" id="UP000269198"/>
    </source>
</evidence>
<dbReference type="Gene3D" id="3.90.230.10">
    <property type="entry name" value="Creatinase/methionine aminopeptidase superfamily"/>
    <property type="match status" value="1"/>
</dbReference>
<feature type="binding site" evidence="6">
    <location>
        <position position="174"/>
    </location>
    <ligand>
        <name>a divalent metal cation</name>
        <dbReference type="ChEBI" id="CHEBI:60240"/>
        <label>2</label>
        <note>catalytic</note>
    </ligand>
</feature>
<dbReference type="GO" id="GO:0046872">
    <property type="term" value="F:metal ion binding"/>
    <property type="evidence" value="ECO:0007669"/>
    <property type="project" value="UniProtKB-UniRule"/>
</dbReference>
<proteinExistence type="inferred from homology"/>
<dbReference type="GO" id="GO:0004239">
    <property type="term" value="F:initiator methionyl aminopeptidase activity"/>
    <property type="evidence" value="ECO:0007669"/>
    <property type="project" value="UniProtKB-UniRule"/>
</dbReference>
<dbReference type="AlphaFoldDB" id="A0A3N0ED65"/>
<dbReference type="NCBIfam" id="TIGR00500">
    <property type="entry name" value="met_pdase_I"/>
    <property type="match status" value="1"/>
</dbReference>
<dbReference type="OrthoDB" id="9802055at2"/>
<dbReference type="PANTHER" id="PTHR43330">
    <property type="entry name" value="METHIONINE AMINOPEPTIDASE"/>
    <property type="match status" value="1"/>
</dbReference>
<feature type="binding site" evidence="6">
    <location>
        <position position="83"/>
    </location>
    <ligand>
        <name>substrate</name>
    </ligand>
</feature>
<feature type="domain" description="Peptidase M24" evidence="9">
    <location>
        <begin position="12"/>
        <end position="245"/>
    </location>
</feature>
<feature type="binding site" evidence="6">
    <location>
        <position position="111"/>
    </location>
    <ligand>
        <name>a divalent metal cation</name>
        <dbReference type="ChEBI" id="CHEBI:60240"/>
        <label>1</label>
    </ligand>
</feature>
<feature type="region of interest" description="Disordered" evidence="8">
    <location>
        <begin position="231"/>
        <end position="254"/>
    </location>
</feature>
<evidence type="ECO:0000256" key="7">
    <source>
        <dbReference type="RuleBase" id="RU003653"/>
    </source>
</evidence>
<dbReference type="Proteomes" id="UP000269198">
    <property type="component" value="Unassembled WGS sequence"/>
</dbReference>
<dbReference type="GO" id="GO:0070006">
    <property type="term" value="F:metalloaminopeptidase activity"/>
    <property type="evidence" value="ECO:0007669"/>
    <property type="project" value="UniProtKB-UniRule"/>
</dbReference>
<dbReference type="InterPro" id="IPR001714">
    <property type="entry name" value="Pept_M24_MAP"/>
</dbReference>
<dbReference type="InterPro" id="IPR036005">
    <property type="entry name" value="Creatinase/aminopeptidase-like"/>
</dbReference>
<evidence type="ECO:0000256" key="5">
    <source>
        <dbReference type="ARBA" id="ARBA00022801"/>
    </source>
</evidence>
<dbReference type="RefSeq" id="WP_123200543.1">
    <property type="nucleotide sequence ID" value="NZ_RJMB01000005.1"/>
</dbReference>
<feature type="binding site" evidence="6">
    <location>
        <position position="100"/>
    </location>
    <ligand>
        <name>a divalent metal cation</name>
        <dbReference type="ChEBI" id="CHEBI:60240"/>
        <label>1</label>
    </ligand>
</feature>
<protein>
    <recommendedName>
        <fullName evidence="6 7">Methionine aminopeptidase</fullName>
        <shortName evidence="6">MAP</shortName>
        <shortName evidence="6">MetAP</shortName>
        <ecNumber evidence="6 7">3.4.11.18</ecNumber>
    </recommendedName>
    <alternativeName>
        <fullName evidence="6">Peptidase M</fullName>
    </alternativeName>
</protein>
<dbReference type="EMBL" id="RJMB01000005">
    <property type="protein sequence ID" value="RNL85764.1"/>
    <property type="molecule type" value="Genomic_DNA"/>
</dbReference>
<dbReference type="EC" id="3.4.11.18" evidence="6 7"/>
<comment type="catalytic activity">
    <reaction evidence="6 7">
        <text>Release of N-terminal amino acids, preferentially methionine, from peptides and arylamides.</text>
        <dbReference type="EC" id="3.4.11.18"/>
    </reaction>
</comment>
<keyword evidence="3 6" id="KW-0645">Protease</keyword>